<evidence type="ECO:0000313" key="4">
    <source>
        <dbReference type="Proteomes" id="UP000282837"/>
    </source>
</evidence>
<evidence type="ECO:0000313" key="3">
    <source>
        <dbReference type="EMBL" id="RVU07196.1"/>
    </source>
</evidence>
<dbReference type="OrthoDB" id="581172at2"/>
<sequence length="465" mass="50999">MRWMIGAGLLAISSVVQAQELTLKEVLTSSASYAPQILEAVARQKQADARMLSTQGLFDLVFDGDTQWKPMGYYNGATLEAKASRPMANNGGNVYAGYRLSMGPFPSYDGKSITNQLGEVKVGAVFSLLRDRLIDDRRGRVQIAGLDTDLAELERDMVAVGVQRRAIDAYQQWVAAGRRLKIYRDLLALASERQASIEKQVAAGARQAMLAVENRQNIVRRQSLLVRAEQDLALQANALSLFLRNAEGEPVVPTADRLPDSLPKLQSRATLDEAQAIADRPDVQMLVTRLAQASLRGAMAQNELRPRLDLRVEASKDIGEGGYMGYVRRPAEAIIGLRFTVPLEQRQAKGKLAEVAAETDALVQRRRLLEQQLGVEIANLKTQVTGSDKLAQLAADEAALSARMAEAERRRFSLGASDFLLVNLREEAAADARLRQVDADYRQSSAKAELAATLVDRSQLGLESQ</sequence>
<keyword evidence="1" id="KW-0175">Coiled coil</keyword>
<dbReference type="EMBL" id="SACO01000002">
    <property type="protein sequence ID" value="RVU07196.1"/>
    <property type="molecule type" value="Genomic_DNA"/>
</dbReference>
<comment type="caution">
    <text evidence="3">The sequence shown here is derived from an EMBL/GenBank/DDBJ whole genome shotgun (WGS) entry which is preliminary data.</text>
</comment>
<dbReference type="InterPro" id="IPR010131">
    <property type="entry name" value="MdtP/NodT-like"/>
</dbReference>
<dbReference type="Proteomes" id="UP000282837">
    <property type="component" value="Unassembled WGS sequence"/>
</dbReference>
<keyword evidence="4" id="KW-1185">Reference proteome</keyword>
<gene>
    <name evidence="3" type="ORF">EOE18_02490</name>
</gene>
<feature type="signal peptide" evidence="2">
    <location>
        <begin position="1"/>
        <end position="18"/>
    </location>
</feature>
<keyword evidence="2" id="KW-0732">Signal</keyword>
<evidence type="ECO:0000256" key="2">
    <source>
        <dbReference type="SAM" id="SignalP"/>
    </source>
</evidence>
<feature type="chain" id="PRO_5019507071" evidence="2">
    <location>
        <begin position="19"/>
        <end position="465"/>
    </location>
</feature>
<proteinExistence type="predicted"/>
<dbReference type="PANTHER" id="PTHR30203:SF24">
    <property type="entry name" value="BLR4935 PROTEIN"/>
    <property type="match status" value="1"/>
</dbReference>
<dbReference type="AlphaFoldDB" id="A0A437NBL9"/>
<protein>
    <submittedName>
        <fullName evidence="3">TolC family protein</fullName>
    </submittedName>
</protein>
<feature type="coiled-coil region" evidence="1">
    <location>
        <begin position="352"/>
        <end position="410"/>
    </location>
</feature>
<dbReference type="PANTHER" id="PTHR30203">
    <property type="entry name" value="OUTER MEMBRANE CATION EFFLUX PROTEIN"/>
    <property type="match status" value="1"/>
</dbReference>
<reference evidence="3 4" key="1">
    <citation type="submission" date="2019-01" db="EMBL/GenBank/DDBJ databases">
        <authorList>
            <person name="Chen W.-M."/>
        </authorList>
    </citation>
    <scope>NUCLEOTIDE SEQUENCE [LARGE SCALE GENOMIC DNA]</scope>
    <source>
        <strain evidence="3 4">FSY-9</strain>
    </source>
</reference>
<dbReference type="GO" id="GO:0015562">
    <property type="term" value="F:efflux transmembrane transporter activity"/>
    <property type="evidence" value="ECO:0007669"/>
    <property type="project" value="InterPro"/>
</dbReference>
<accession>A0A437NBL9</accession>
<evidence type="ECO:0000256" key="1">
    <source>
        <dbReference type="SAM" id="Coils"/>
    </source>
</evidence>
<dbReference type="Gene3D" id="1.20.1600.10">
    <property type="entry name" value="Outer membrane efflux proteins (OEP)"/>
    <property type="match status" value="1"/>
</dbReference>
<organism evidence="3 4">
    <name type="scientific">Novosphingobium umbonatum</name>
    <dbReference type="NCBI Taxonomy" id="1908524"/>
    <lineage>
        <taxon>Bacteria</taxon>
        <taxon>Pseudomonadati</taxon>
        <taxon>Pseudomonadota</taxon>
        <taxon>Alphaproteobacteria</taxon>
        <taxon>Sphingomonadales</taxon>
        <taxon>Sphingomonadaceae</taxon>
        <taxon>Novosphingobium</taxon>
    </lineage>
</organism>
<name>A0A437NBL9_9SPHN</name>
<dbReference type="SUPFAM" id="SSF56954">
    <property type="entry name" value="Outer membrane efflux proteins (OEP)"/>
    <property type="match status" value="1"/>
</dbReference>